<dbReference type="PANTHER" id="PTHR30290:SF9">
    <property type="entry name" value="OLIGOPEPTIDE-BINDING PROTEIN APPA"/>
    <property type="match status" value="1"/>
</dbReference>
<dbReference type="GO" id="GO:0015833">
    <property type="term" value="P:peptide transport"/>
    <property type="evidence" value="ECO:0007669"/>
    <property type="project" value="TreeGrafter"/>
</dbReference>
<dbReference type="Gene3D" id="3.10.105.10">
    <property type="entry name" value="Dipeptide-binding Protein, Domain 3"/>
    <property type="match status" value="1"/>
</dbReference>
<dbReference type="InterPro" id="IPR039424">
    <property type="entry name" value="SBP_5"/>
</dbReference>
<dbReference type="RefSeq" id="WP_036557458.1">
    <property type="nucleotide sequence ID" value="NZ_JRNI01000008.1"/>
</dbReference>
<dbReference type="GO" id="GO:0043190">
    <property type="term" value="C:ATP-binding cassette (ABC) transporter complex"/>
    <property type="evidence" value="ECO:0007669"/>
    <property type="project" value="InterPro"/>
</dbReference>
<name>A0A095ZBB4_9BURK</name>
<evidence type="ECO:0000256" key="4">
    <source>
        <dbReference type="SAM" id="SignalP"/>
    </source>
</evidence>
<evidence type="ECO:0000313" key="7">
    <source>
        <dbReference type="Proteomes" id="UP000029629"/>
    </source>
</evidence>
<evidence type="ECO:0000256" key="2">
    <source>
        <dbReference type="ARBA" id="ARBA00022448"/>
    </source>
</evidence>
<accession>A0A095ZBB4</accession>
<protein>
    <submittedName>
        <fullName evidence="6">ABC transporter substrate-binding protein</fullName>
    </submittedName>
</protein>
<dbReference type="EMBL" id="JRNI01000008">
    <property type="protein sequence ID" value="KGF32070.1"/>
    <property type="molecule type" value="Genomic_DNA"/>
</dbReference>
<keyword evidence="3 4" id="KW-0732">Signal</keyword>
<dbReference type="OrthoDB" id="9801799at2"/>
<evidence type="ECO:0000313" key="6">
    <source>
        <dbReference type="EMBL" id="KGF32070.1"/>
    </source>
</evidence>
<evidence type="ECO:0000256" key="3">
    <source>
        <dbReference type="ARBA" id="ARBA00022729"/>
    </source>
</evidence>
<evidence type="ECO:0000259" key="5">
    <source>
        <dbReference type="Pfam" id="PF00496"/>
    </source>
</evidence>
<comment type="similarity">
    <text evidence="1">Belongs to the bacterial solute-binding protein 5 family.</text>
</comment>
<comment type="caution">
    <text evidence="6">The sequence shown here is derived from an EMBL/GenBank/DDBJ whole genome shotgun (WGS) entry which is preliminary data.</text>
</comment>
<evidence type="ECO:0000256" key="1">
    <source>
        <dbReference type="ARBA" id="ARBA00005695"/>
    </source>
</evidence>
<keyword evidence="7" id="KW-1185">Reference proteome</keyword>
<dbReference type="Gene3D" id="3.40.190.10">
    <property type="entry name" value="Periplasmic binding protein-like II"/>
    <property type="match status" value="1"/>
</dbReference>
<dbReference type="InterPro" id="IPR030678">
    <property type="entry name" value="Peptide/Ni-bd"/>
</dbReference>
<dbReference type="Pfam" id="PF00496">
    <property type="entry name" value="SBP_bac_5"/>
    <property type="match status" value="1"/>
</dbReference>
<feature type="domain" description="Solute-binding protein family 5" evidence="5">
    <location>
        <begin position="66"/>
        <end position="441"/>
    </location>
</feature>
<feature type="chain" id="PRO_5001922725" evidence="4">
    <location>
        <begin position="21"/>
        <end position="525"/>
    </location>
</feature>
<dbReference type="PANTHER" id="PTHR30290">
    <property type="entry name" value="PERIPLASMIC BINDING COMPONENT OF ABC TRANSPORTER"/>
    <property type="match status" value="1"/>
</dbReference>
<dbReference type="AlphaFoldDB" id="A0A095ZBB4"/>
<feature type="signal peptide" evidence="4">
    <location>
        <begin position="1"/>
        <end position="20"/>
    </location>
</feature>
<dbReference type="CDD" id="cd08498">
    <property type="entry name" value="PBP2_NikA_DppA_OppA_like_2"/>
    <property type="match status" value="1"/>
</dbReference>
<dbReference type="eggNOG" id="COG0747">
    <property type="taxonomic scope" value="Bacteria"/>
</dbReference>
<dbReference type="SUPFAM" id="SSF53850">
    <property type="entry name" value="Periplasmic binding protein-like II"/>
    <property type="match status" value="1"/>
</dbReference>
<sequence length="525" mass="58677">MHKKLLVAALSAALFVPLAAQSKTLRWASQGDILTLDPHAQNEGLNIAASSYVYETLVAYDKDFQITPTLATEWETPSDTLWRFKLREGVKFHDGSDFTAEDAAFSIKRAMAPTSNFKAYVNGIKDARATDSHTLEIELDGPNPVLLRQLTNVFIMSKAWAEANNTTSPQDFTKKEETYSARNAMGTGPYKLSSREVDIRTEFSENENWWNKDNKVGNVTHIVYTPIAQNATRTAALLSGEIDFVLDPPAQDLERIKRQAKVVEGNEYRTIYIGLDQKSDELKYSTLKGKNPFADVRVREALYLAIDAEAIKKSVMRGSSAPTGTMVAPQVNGWSEDLAKRPKPDLEKAKALIAEAGYQANEINFTLDCPNNRYINDEAICQAIVAMWARIGVKANLNSMPRATYFPKVQSYDTSAYLFGWGVPTFDALYTLQSLFHSNGEGADGSFNFGNYENAEVDKLIDLIKVETDEAKRNDAIHQVLKIHAEEFGHLPIHDQVIPWAMAKNVDVIHRADNRLTAEWVVIND</sequence>
<dbReference type="Proteomes" id="UP000029629">
    <property type="component" value="Unassembled WGS sequence"/>
</dbReference>
<dbReference type="InterPro" id="IPR000914">
    <property type="entry name" value="SBP_5_dom"/>
</dbReference>
<proteinExistence type="inferred from homology"/>
<dbReference type="GO" id="GO:0030288">
    <property type="term" value="C:outer membrane-bounded periplasmic space"/>
    <property type="evidence" value="ECO:0007669"/>
    <property type="project" value="UniProtKB-ARBA"/>
</dbReference>
<dbReference type="PIRSF" id="PIRSF002741">
    <property type="entry name" value="MppA"/>
    <property type="match status" value="1"/>
</dbReference>
<dbReference type="GO" id="GO:1904680">
    <property type="term" value="F:peptide transmembrane transporter activity"/>
    <property type="evidence" value="ECO:0007669"/>
    <property type="project" value="TreeGrafter"/>
</dbReference>
<gene>
    <name evidence="6" type="ORF">HMPREF2130_01685</name>
</gene>
<keyword evidence="2" id="KW-0813">Transport</keyword>
<reference evidence="6 7" key="1">
    <citation type="submission" date="2014-07" db="EMBL/GenBank/DDBJ databases">
        <authorList>
            <person name="McCorrison J."/>
            <person name="Sanka R."/>
            <person name="Torralba M."/>
            <person name="Gillis M."/>
            <person name="Haft D.H."/>
            <person name="Methe B."/>
            <person name="Sutton G."/>
            <person name="Nelson K.E."/>
        </authorList>
    </citation>
    <scope>NUCLEOTIDE SEQUENCE [LARGE SCALE GENOMIC DNA]</scope>
    <source>
        <strain evidence="6 7">DNF00040</strain>
    </source>
</reference>
<organism evidence="6 7">
    <name type="scientific">Oligella urethralis DNF00040</name>
    <dbReference type="NCBI Taxonomy" id="1401065"/>
    <lineage>
        <taxon>Bacteria</taxon>
        <taxon>Pseudomonadati</taxon>
        <taxon>Pseudomonadota</taxon>
        <taxon>Betaproteobacteria</taxon>
        <taxon>Burkholderiales</taxon>
        <taxon>Alcaligenaceae</taxon>
        <taxon>Oligella</taxon>
    </lineage>
</organism>